<evidence type="ECO:0000313" key="3">
    <source>
        <dbReference type="EMBL" id="NYI85359.1"/>
    </source>
</evidence>
<sequence>MNVDRGGEKLPTPEQFKVDEQLNTVITWIGDRPTGADGPLAGLTAGIKDNIEVAGVRSTCGSGFLWDNVAEYDAPVVRSLEEAGATVLATLNMAEFAVGVTSQNSAAGGSRNPWDPKRVPAGSSGGAGAAVAAGLVDVALGTDSGGSVRLPASACGVCGLRPSFGLVDTVGVYPVSRDFDVVGPIARDVELVARTFDVLTHQPQRPRVRPSVIGVPKTFVTDDVDPAITAATGGLVESLRDQGYEIRQVDIPQAERAQDHVYTLLYSQLADIHRDRLRTSPEDFQPATLERVRLGLEIGERAIRDAAKARDEFRKVMRRVFEEVEVVVTPAMPVDVPLISSSESVIAQSRRLGQFSYPWSLHTGPTLVVPVGFHPGSGMPIGAQLTAGHADEAALFTVGRDYQRVTEWHERRPPIRADQSSSAGSRSKPISL</sequence>
<feature type="domain" description="Amidase" evidence="2">
    <location>
        <begin position="35"/>
        <end position="395"/>
    </location>
</feature>
<accession>A0A853APJ8</accession>
<dbReference type="Pfam" id="PF01425">
    <property type="entry name" value="Amidase"/>
    <property type="match status" value="1"/>
</dbReference>
<evidence type="ECO:0000256" key="1">
    <source>
        <dbReference type="SAM" id="MobiDB-lite"/>
    </source>
</evidence>
<keyword evidence="4" id="KW-1185">Reference proteome</keyword>
<dbReference type="InterPro" id="IPR036928">
    <property type="entry name" value="AS_sf"/>
</dbReference>
<dbReference type="GO" id="GO:0016740">
    <property type="term" value="F:transferase activity"/>
    <property type="evidence" value="ECO:0007669"/>
    <property type="project" value="UniProtKB-KW"/>
</dbReference>
<keyword evidence="3" id="KW-0808">Transferase</keyword>
<dbReference type="PANTHER" id="PTHR11895">
    <property type="entry name" value="TRANSAMIDASE"/>
    <property type="match status" value="1"/>
</dbReference>
<dbReference type="Proteomes" id="UP000587002">
    <property type="component" value="Unassembled WGS sequence"/>
</dbReference>
<protein>
    <submittedName>
        <fullName evidence="3">Aspartyl-tRNA(Asn)/glutamyl-tRNA(Gln) amidotransferase subunit A</fullName>
        <ecNumber evidence="3">6.3.5.6</ecNumber>
        <ecNumber evidence="3">6.3.5.7</ecNumber>
    </submittedName>
</protein>
<evidence type="ECO:0000313" key="4">
    <source>
        <dbReference type="Proteomes" id="UP000587002"/>
    </source>
</evidence>
<gene>
    <name evidence="3" type="ORF">HNR68_003989</name>
</gene>
<dbReference type="SUPFAM" id="SSF75304">
    <property type="entry name" value="Amidase signature (AS) enzymes"/>
    <property type="match status" value="1"/>
</dbReference>
<dbReference type="Gene3D" id="3.90.1300.10">
    <property type="entry name" value="Amidase signature (AS) domain"/>
    <property type="match status" value="1"/>
</dbReference>
<comment type="caution">
    <text evidence="3">The sequence shown here is derived from an EMBL/GenBank/DDBJ whole genome shotgun (WGS) entry which is preliminary data.</text>
</comment>
<dbReference type="EC" id="6.3.5.6" evidence="3"/>
<proteinExistence type="predicted"/>
<dbReference type="AlphaFoldDB" id="A0A853APJ8"/>
<dbReference type="EC" id="6.3.5.7" evidence="3"/>
<feature type="compositionally biased region" description="Polar residues" evidence="1">
    <location>
        <begin position="418"/>
        <end position="432"/>
    </location>
</feature>
<dbReference type="GO" id="GO:0050566">
    <property type="term" value="F:asparaginyl-tRNA synthase (glutamine-hydrolyzing) activity"/>
    <property type="evidence" value="ECO:0007669"/>
    <property type="project" value="UniProtKB-EC"/>
</dbReference>
<dbReference type="EMBL" id="JACCFJ010000001">
    <property type="protein sequence ID" value="NYI85359.1"/>
    <property type="molecule type" value="Genomic_DNA"/>
</dbReference>
<dbReference type="RefSeq" id="WP_218888361.1">
    <property type="nucleotide sequence ID" value="NZ_BAABFH010000001.1"/>
</dbReference>
<reference evidence="3 4" key="1">
    <citation type="submission" date="2020-07" db="EMBL/GenBank/DDBJ databases">
        <title>Sequencing the genomes of 1000 actinobacteria strains.</title>
        <authorList>
            <person name="Klenk H.-P."/>
        </authorList>
    </citation>
    <scope>NUCLEOTIDE SEQUENCE [LARGE SCALE GENOMIC DNA]</scope>
    <source>
        <strain evidence="3 4">DSM 44065</strain>
    </source>
</reference>
<organism evidence="3 4">
    <name type="scientific">Saccharopolyspora hordei</name>
    <dbReference type="NCBI Taxonomy" id="1838"/>
    <lineage>
        <taxon>Bacteria</taxon>
        <taxon>Bacillati</taxon>
        <taxon>Actinomycetota</taxon>
        <taxon>Actinomycetes</taxon>
        <taxon>Pseudonocardiales</taxon>
        <taxon>Pseudonocardiaceae</taxon>
        <taxon>Saccharopolyspora</taxon>
    </lineage>
</organism>
<dbReference type="InterPro" id="IPR000120">
    <property type="entry name" value="Amidase"/>
</dbReference>
<keyword evidence="3" id="KW-0436">Ligase</keyword>
<feature type="region of interest" description="Disordered" evidence="1">
    <location>
        <begin position="409"/>
        <end position="432"/>
    </location>
</feature>
<dbReference type="GO" id="GO:0050567">
    <property type="term" value="F:glutaminyl-tRNA synthase (glutamine-hydrolyzing) activity"/>
    <property type="evidence" value="ECO:0007669"/>
    <property type="project" value="UniProtKB-EC"/>
</dbReference>
<dbReference type="PANTHER" id="PTHR11895:SF176">
    <property type="entry name" value="AMIDASE AMID-RELATED"/>
    <property type="match status" value="1"/>
</dbReference>
<evidence type="ECO:0000259" key="2">
    <source>
        <dbReference type="Pfam" id="PF01425"/>
    </source>
</evidence>
<dbReference type="InterPro" id="IPR023631">
    <property type="entry name" value="Amidase_dom"/>
</dbReference>
<name>A0A853APJ8_9PSEU</name>